<keyword evidence="3" id="KW-1185">Reference proteome</keyword>
<organism evidence="2 3">
    <name type="scientific">Laodelphax striatellus</name>
    <name type="common">Small brown planthopper</name>
    <name type="synonym">Delphax striatella</name>
    <dbReference type="NCBI Taxonomy" id="195883"/>
    <lineage>
        <taxon>Eukaryota</taxon>
        <taxon>Metazoa</taxon>
        <taxon>Ecdysozoa</taxon>
        <taxon>Arthropoda</taxon>
        <taxon>Hexapoda</taxon>
        <taxon>Insecta</taxon>
        <taxon>Pterygota</taxon>
        <taxon>Neoptera</taxon>
        <taxon>Paraneoptera</taxon>
        <taxon>Hemiptera</taxon>
        <taxon>Auchenorrhyncha</taxon>
        <taxon>Fulgoroidea</taxon>
        <taxon>Delphacidae</taxon>
        <taxon>Criomorphinae</taxon>
        <taxon>Laodelphax</taxon>
    </lineage>
</organism>
<dbReference type="OrthoDB" id="10070467at2759"/>
<dbReference type="Pfam" id="PF00386">
    <property type="entry name" value="C1q"/>
    <property type="match status" value="1"/>
</dbReference>
<dbReference type="EMBL" id="QKKF02000897">
    <property type="protein sequence ID" value="RZF48895.1"/>
    <property type="molecule type" value="Genomic_DNA"/>
</dbReference>
<dbReference type="SUPFAM" id="SSF49842">
    <property type="entry name" value="TNF-like"/>
    <property type="match status" value="1"/>
</dbReference>
<dbReference type="SMR" id="A0A482XRW7"/>
<feature type="domain" description="C1q" evidence="1">
    <location>
        <begin position="106"/>
        <end position="242"/>
    </location>
</feature>
<evidence type="ECO:0000313" key="3">
    <source>
        <dbReference type="Proteomes" id="UP000291343"/>
    </source>
</evidence>
<proteinExistence type="predicted"/>
<dbReference type="Gene3D" id="2.60.120.40">
    <property type="match status" value="1"/>
</dbReference>
<sequence length="242" mass="25883">MILKVADNLHNCLSIPFTGVYGGLEELAKRGELERWSVGETAAAERQLSPVHRTMWTAAPALPLLHRTMWSAAAALPLLLLLLQAATADHQPHKGGLIGARKLATASDCAGAVAFSGTGTRTVLPSGVLSYRHALVDRGVGWSRDTGEFTIHCPGLYQLAFAGYSQDPNTRLTLKKKMANETEWENVVSVGSATNGGGSNVILLNLEVGDQTAVWVDAGKFDEDNNESSPATSFSAFRIIKK</sequence>
<dbReference type="InParanoid" id="A0A482XRW7"/>
<comment type="caution">
    <text evidence="2">The sequence shown here is derived from an EMBL/GenBank/DDBJ whole genome shotgun (WGS) entry which is preliminary data.</text>
</comment>
<dbReference type="SMART" id="SM00110">
    <property type="entry name" value="C1Q"/>
    <property type="match status" value="1"/>
</dbReference>
<dbReference type="Proteomes" id="UP000291343">
    <property type="component" value="Unassembled WGS sequence"/>
</dbReference>
<reference evidence="2 3" key="1">
    <citation type="journal article" date="2017" name="Gigascience">
        <title>Genome sequence of the small brown planthopper, Laodelphax striatellus.</title>
        <authorList>
            <person name="Zhu J."/>
            <person name="Jiang F."/>
            <person name="Wang X."/>
            <person name="Yang P."/>
            <person name="Bao Y."/>
            <person name="Zhao W."/>
            <person name="Wang W."/>
            <person name="Lu H."/>
            <person name="Wang Q."/>
            <person name="Cui N."/>
            <person name="Li J."/>
            <person name="Chen X."/>
            <person name="Luo L."/>
            <person name="Yu J."/>
            <person name="Kang L."/>
            <person name="Cui F."/>
        </authorList>
    </citation>
    <scope>NUCLEOTIDE SEQUENCE [LARGE SCALE GENOMIC DNA]</scope>
    <source>
        <strain evidence="2">Lst14</strain>
    </source>
</reference>
<dbReference type="AlphaFoldDB" id="A0A482XRW7"/>
<gene>
    <name evidence="2" type="ORF">LSTR_LSTR003275</name>
</gene>
<dbReference type="InterPro" id="IPR008983">
    <property type="entry name" value="Tumour_necrosis_fac-like_dom"/>
</dbReference>
<accession>A0A482XRW7</accession>
<evidence type="ECO:0000313" key="2">
    <source>
        <dbReference type="EMBL" id="RZF48895.1"/>
    </source>
</evidence>
<dbReference type="InterPro" id="IPR001073">
    <property type="entry name" value="C1q_dom"/>
</dbReference>
<evidence type="ECO:0000259" key="1">
    <source>
        <dbReference type="SMART" id="SM00110"/>
    </source>
</evidence>
<name>A0A482XRW7_LAOST</name>
<protein>
    <recommendedName>
        <fullName evidence="1">C1q domain-containing protein</fullName>
    </recommendedName>
</protein>